<dbReference type="EMBL" id="CH480815">
    <property type="protein sequence ID" value="EDW43327.1"/>
    <property type="molecule type" value="Genomic_DNA"/>
</dbReference>
<name>B4HFE9_DROSE</name>
<feature type="domain" description="BPTI/Kunitz inhibitor" evidence="7">
    <location>
        <begin position="105"/>
        <end position="155"/>
    </location>
</feature>
<dbReference type="InterPro" id="IPR050098">
    <property type="entry name" value="TFPI/VKTCI-like"/>
</dbReference>
<evidence type="ECO:0000256" key="4">
    <source>
        <dbReference type="ARBA" id="ARBA00022900"/>
    </source>
</evidence>
<sequence length="166" mass="19471">MRLTILCIFCLATVILAIDMDSESLQEQYEKEQYNIRKKICLQSSEYGKCKGRRKLWFYNPKKFKCQVFIYSNCGGNGNLFYTQESCIEFCGKYDWKKIRKTAFCYLAYEFGKCGGHRVMWAFSIKELECVPFVFSNCGGNENRFHTKENCEKACAPIQSRFVLAY</sequence>
<evidence type="ECO:0000256" key="1">
    <source>
        <dbReference type="ARBA" id="ARBA00004613"/>
    </source>
</evidence>
<dbReference type="PANTHER" id="PTHR10083:SF217">
    <property type="entry name" value="BOOPHILIN-H2"/>
    <property type="match status" value="1"/>
</dbReference>
<protein>
    <submittedName>
        <fullName evidence="8">GM26503</fullName>
    </submittedName>
</protein>
<evidence type="ECO:0000256" key="2">
    <source>
        <dbReference type="ARBA" id="ARBA00022525"/>
    </source>
</evidence>
<dbReference type="SMR" id="B4HFE9"/>
<dbReference type="InterPro" id="IPR036880">
    <property type="entry name" value="Kunitz_BPTI_sf"/>
</dbReference>
<evidence type="ECO:0000259" key="7">
    <source>
        <dbReference type="PROSITE" id="PS50279"/>
    </source>
</evidence>
<reference evidence="8 9" key="1">
    <citation type="journal article" date="2007" name="Nature">
        <title>Evolution of genes and genomes on the Drosophila phylogeny.</title>
        <authorList>
            <consortium name="Drosophila 12 Genomes Consortium"/>
            <person name="Clark A.G."/>
            <person name="Eisen M.B."/>
            <person name="Smith D.R."/>
            <person name="Bergman C.M."/>
            <person name="Oliver B."/>
            <person name="Markow T.A."/>
            <person name="Kaufman T.C."/>
            <person name="Kellis M."/>
            <person name="Gelbart W."/>
            <person name="Iyer V.N."/>
            <person name="Pollard D.A."/>
            <person name="Sackton T.B."/>
            <person name="Larracuente A.M."/>
            <person name="Singh N.D."/>
            <person name="Abad J.P."/>
            <person name="Abt D.N."/>
            <person name="Adryan B."/>
            <person name="Aguade M."/>
            <person name="Akashi H."/>
            <person name="Anderson W.W."/>
            <person name="Aquadro C.F."/>
            <person name="Ardell D.H."/>
            <person name="Arguello R."/>
            <person name="Artieri C.G."/>
            <person name="Barbash D.A."/>
            <person name="Barker D."/>
            <person name="Barsanti P."/>
            <person name="Batterham P."/>
            <person name="Batzoglou S."/>
            <person name="Begun D."/>
            <person name="Bhutkar A."/>
            <person name="Blanco E."/>
            <person name="Bosak S.A."/>
            <person name="Bradley R.K."/>
            <person name="Brand A.D."/>
            <person name="Brent M.R."/>
            <person name="Brooks A.N."/>
            <person name="Brown R.H."/>
            <person name="Butlin R.K."/>
            <person name="Caggese C."/>
            <person name="Calvi B.R."/>
            <person name="Bernardo de Carvalho A."/>
            <person name="Caspi A."/>
            <person name="Castrezana S."/>
            <person name="Celniker S.E."/>
            <person name="Chang J.L."/>
            <person name="Chapple C."/>
            <person name="Chatterji S."/>
            <person name="Chinwalla A."/>
            <person name="Civetta A."/>
            <person name="Clifton S.W."/>
            <person name="Comeron J.M."/>
            <person name="Costello J.C."/>
            <person name="Coyne J.A."/>
            <person name="Daub J."/>
            <person name="David R.G."/>
            <person name="Delcher A.L."/>
            <person name="Delehaunty K."/>
            <person name="Do C.B."/>
            <person name="Ebling H."/>
            <person name="Edwards K."/>
            <person name="Eickbush T."/>
            <person name="Evans J.D."/>
            <person name="Filipski A."/>
            <person name="Findeiss S."/>
            <person name="Freyhult E."/>
            <person name="Fulton L."/>
            <person name="Fulton R."/>
            <person name="Garcia A.C."/>
            <person name="Gardiner A."/>
            <person name="Garfield D.A."/>
            <person name="Garvin B.E."/>
            <person name="Gibson G."/>
            <person name="Gilbert D."/>
            <person name="Gnerre S."/>
            <person name="Godfrey J."/>
            <person name="Good R."/>
            <person name="Gotea V."/>
            <person name="Gravely B."/>
            <person name="Greenberg A.J."/>
            <person name="Griffiths-Jones S."/>
            <person name="Gross S."/>
            <person name="Guigo R."/>
            <person name="Gustafson E.A."/>
            <person name="Haerty W."/>
            <person name="Hahn M.W."/>
            <person name="Halligan D.L."/>
            <person name="Halpern A.L."/>
            <person name="Halter G.M."/>
            <person name="Han M.V."/>
            <person name="Heger A."/>
            <person name="Hillier L."/>
            <person name="Hinrichs A.S."/>
            <person name="Holmes I."/>
            <person name="Hoskins R.A."/>
            <person name="Hubisz M.J."/>
            <person name="Hultmark D."/>
            <person name="Huntley M.A."/>
            <person name="Jaffe D.B."/>
            <person name="Jagadeeshan S."/>
            <person name="Jeck W.R."/>
            <person name="Johnson J."/>
            <person name="Jones C.D."/>
            <person name="Jordan W.C."/>
            <person name="Karpen G.H."/>
            <person name="Kataoka E."/>
            <person name="Keightley P.D."/>
            <person name="Kheradpour P."/>
            <person name="Kirkness E.F."/>
            <person name="Koerich L.B."/>
            <person name="Kristiansen K."/>
            <person name="Kudrna D."/>
            <person name="Kulathinal R.J."/>
            <person name="Kumar S."/>
            <person name="Kwok R."/>
            <person name="Lander E."/>
            <person name="Langley C.H."/>
            <person name="Lapoint R."/>
            <person name="Lazzaro B.P."/>
            <person name="Lee S.J."/>
            <person name="Levesque L."/>
            <person name="Li R."/>
            <person name="Lin C.F."/>
            <person name="Lin M.F."/>
            <person name="Lindblad-Toh K."/>
            <person name="Llopart A."/>
            <person name="Long M."/>
            <person name="Low L."/>
            <person name="Lozovsky E."/>
            <person name="Lu J."/>
            <person name="Luo M."/>
            <person name="Machado C.A."/>
            <person name="Makalowski W."/>
            <person name="Marzo M."/>
            <person name="Matsuda M."/>
            <person name="Matzkin L."/>
            <person name="McAllister B."/>
            <person name="McBride C.S."/>
            <person name="McKernan B."/>
            <person name="McKernan K."/>
            <person name="Mendez-Lago M."/>
            <person name="Minx P."/>
            <person name="Mollenhauer M.U."/>
            <person name="Montooth K."/>
            <person name="Mount S.M."/>
            <person name="Mu X."/>
            <person name="Myers E."/>
            <person name="Negre B."/>
            <person name="Newfeld S."/>
            <person name="Nielsen R."/>
            <person name="Noor M.A."/>
            <person name="O'Grady P."/>
            <person name="Pachter L."/>
            <person name="Papaceit M."/>
            <person name="Parisi M.J."/>
            <person name="Parisi M."/>
            <person name="Parts L."/>
            <person name="Pedersen J.S."/>
            <person name="Pesole G."/>
            <person name="Phillippy A.M."/>
            <person name="Ponting C.P."/>
            <person name="Pop M."/>
            <person name="Porcelli D."/>
            <person name="Powell J.R."/>
            <person name="Prohaska S."/>
            <person name="Pruitt K."/>
            <person name="Puig M."/>
            <person name="Quesneville H."/>
            <person name="Ram K.R."/>
            <person name="Rand D."/>
            <person name="Rasmussen M.D."/>
            <person name="Reed L.K."/>
            <person name="Reenan R."/>
            <person name="Reily A."/>
            <person name="Remington K.A."/>
            <person name="Rieger T.T."/>
            <person name="Ritchie M.G."/>
            <person name="Robin C."/>
            <person name="Rogers Y.H."/>
            <person name="Rohde C."/>
            <person name="Rozas J."/>
            <person name="Rubenfield M.J."/>
            <person name="Ruiz A."/>
            <person name="Russo S."/>
            <person name="Salzberg S.L."/>
            <person name="Sanchez-Gracia A."/>
            <person name="Saranga D.J."/>
            <person name="Sato H."/>
            <person name="Schaeffer S.W."/>
            <person name="Schatz M.C."/>
            <person name="Schlenke T."/>
            <person name="Schwartz R."/>
            <person name="Segarra C."/>
            <person name="Singh R.S."/>
            <person name="Sirot L."/>
            <person name="Sirota M."/>
            <person name="Sisneros N.B."/>
            <person name="Smith C.D."/>
            <person name="Smith T.F."/>
            <person name="Spieth J."/>
            <person name="Stage D.E."/>
            <person name="Stark A."/>
            <person name="Stephan W."/>
            <person name="Strausberg R.L."/>
            <person name="Strempel S."/>
            <person name="Sturgill D."/>
            <person name="Sutton G."/>
            <person name="Sutton G.G."/>
            <person name="Tao W."/>
            <person name="Teichmann S."/>
            <person name="Tobari Y.N."/>
            <person name="Tomimura Y."/>
            <person name="Tsolas J.M."/>
            <person name="Valente V.L."/>
            <person name="Venter E."/>
            <person name="Venter J.C."/>
            <person name="Vicario S."/>
            <person name="Vieira F.G."/>
            <person name="Vilella A.J."/>
            <person name="Villasante A."/>
            <person name="Walenz B."/>
            <person name="Wang J."/>
            <person name="Wasserman M."/>
            <person name="Watts T."/>
            <person name="Wilson D."/>
            <person name="Wilson R.K."/>
            <person name="Wing R.A."/>
            <person name="Wolfner M.F."/>
            <person name="Wong A."/>
            <person name="Wong G.K."/>
            <person name="Wu C.I."/>
            <person name="Wu G."/>
            <person name="Yamamoto D."/>
            <person name="Yang H.P."/>
            <person name="Yang S.P."/>
            <person name="Yorke J.A."/>
            <person name="Yoshida K."/>
            <person name="Zdobnov E."/>
            <person name="Zhang P."/>
            <person name="Zhang Y."/>
            <person name="Zimin A.V."/>
            <person name="Baldwin J."/>
            <person name="Abdouelleil A."/>
            <person name="Abdulkadir J."/>
            <person name="Abebe A."/>
            <person name="Abera B."/>
            <person name="Abreu J."/>
            <person name="Acer S.C."/>
            <person name="Aftuck L."/>
            <person name="Alexander A."/>
            <person name="An P."/>
            <person name="Anderson E."/>
            <person name="Anderson S."/>
            <person name="Arachi H."/>
            <person name="Azer M."/>
            <person name="Bachantsang P."/>
            <person name="Barry A."/>
            <person name="Bayul T."/>
            <person name="Berlin A."/>
            <person name="Bessette D."/>
            <person name="Bloom T."/>
            <person name="Blye J."/>
            <person name="Boguslavskiy L."/>
            <person name="Bonnet C."/>
            <person name="Boukhgalter B."/>
            <person name="Bourzgui I."/>
            <person name="Brown A."/>
            <person name="Cahill P."/>
            <person name="Channer S."/>
            <person name="Cheshatsang Y."/>
            <person name="Chuda L."/>
            <person name="Citroen M."/>
            <person name="Collymore A."/>
            <person name="Cooke P."/>
            <person name="Costello M."/>
            <person name="D'Aco K."/>
            <person name="Daza R."/>
            <person name="De Haan G."/>
            <person name="DeGray S."/>
            <person name="DeMaso C."/>
            <person name="Dhargay N."/>
            <person name="Dooley K."/>
            <person name="Dooley E."/>
            <person name="Doricent M."/>
            <person name="Dorje P."/>
            <person name="Dorjee K."/>
            <person name="Dupes A."/>
            <person name="Elong R."/>
            <person name="Falk J."/>
            <person name="Farina A."/>
            <person name="Faro S."/>
            <person name="Ferguson D."/>
            <person name="Fisher S."/>
            <person name="Foley C.D."/>
            <person name="Franke A."/>
            <person name="Friedrich D."/>
            <person name="Gadbois L."/>
            <person name="Gearin G."/>
            <person name="Gearin C.R."/>
            <person name="Giannoukos G."/>
            <person name="Goode T."/>
            <person name="Graham J."/>
            <person name="Grandbois E."/>
            <person name="Grewal S."/>
            <person name="Gyaltsen K."/>
            <person name="Hafez N."/>
            <person name="Hagos B."/>
            <person name="Hall J."/>
            <person name="Henson C."/>
            <person name="Hollinger A."/>
            <person name="Honan T."/>
            <person name="Huard M.D."/>
            <person name="Hughes L."/>
            <person name="Hurhula B."/>
            <person name="Husby M.E."/>
            <person name="Kamat A."/>
            <person name="Kanga B."/>
            <person name="Kashin S."/>
            <person name="Khazanovich D."/>
            <person name="Kisner P."/>
            <person name="Lance K."/>
            <person name="Lara M."/>
            <person name="Lee W."/>
            <person name="Lennon N."/>
            <person name="Letendre F."/>
            <person name="LeVine R."/>
            <person name="Lipovsky A."/>
            <person name="Liu X."/>
            <person name="Liu J."/>
            <person name="Liu S."/>
            <person name="Lokyitsang T."/>
            <person name="Lokyitsang Y."/>
            <person name="Lubonja R."/>
            <person name="Lui A."/>
            <person name="MacDonald P."/>
            <person name="Magnisalis V."/>
            <person name="Maru K."/>
            <person name="Matthews C."/>
            <person name="McCusker W."/>
            <person name="McDonough S."/>
            <person name="Mehta T."/>
            <person name="Meldrim J."/>
            <person name="Meneus L."/>
            <person name="Mihai O."/>
            <person name="Mihalev A."/>
            <person name="Mihova T."/>
            <person name="Mittelman R."/>
            <person name="Mlenga V."/>
            <person name="Montmayeur A."/>
            <person name="Mulrain L."/>
            <person name="Navidi A."/>
            <person name="Naylor J."/>
            <person name="Negash T."/>
            <person name="Nguyen T."/>
            <person name="Nguyen N."/>
            <person name="Nicol R."/>
            <person name="Norbu C."/>
            <person name="Norbu N."/>
            <person name="Novod N."/>
            <person name="O'Neill B."/>
            <person name="Osman S."/>
            <person name="Markiewicz E."/>
            <person name="Oyono O.L."/>
            <person name="Patti C."/>
            <person name="Phunkhang P."/>
            <person name="Pierre F."/>
            <person name="Priest M."/>
            <person name="Raghuraman S."/>
            <person name="Rege F."/>
            <person name="Reyes R."/>
            <person name="Rise C."/>
            <person name="Rogov P."/>
            <person name="Ross K."/>
            <person name="Ryan E."/>
            <person name="Settipalli S."/>
            <person name="Shea T."/>
            <person name="Sherpa N."/>
            <person name="Shi L."/>
            <person name="Shih D."/>
            <person name="Sparrow T."/>
            <person name="Spaulding J."/>
            <person name="Stalker J."/>
            <person name="Stange-Thomann N."/>
            <person name="Stavropoulos S."/>
            <person name="Stone C."/>
            <person name="Strader C."/>
            <person name="Tesfaye S."/>
            <person name="Thomson T."/>
            <person name="Thoulutsang Y."/>
            <person name="Thoulutsang D."/>
            <person name="Topham K."/>
            <person name="Topping I."/>
            <person name="Tsamla T."/>
            <person name="Vassiliev H."/>
            <person name="Vo A."/>
            <person name="Wangchuk T."/>
            <person name="Wangdi T."/>
            <person name="Weiand M."/>
            <person name="Wilkinson J."/>
            <person name="Wilson A."/>
            <person name="Yadav S."/>
            <person name="Young G."/>
            <person name="Yu Q."/>
            <person name="Zembek L."/>
            <person name="Zhong D."/>
            <person name="Zimmer A."/>
            <person name="Zwirko Z."/>
            <person name="Jaffe D.B."/>
            <person name="Alvarez P."/>
            <person name="Brockman W."/>
            <person name="Butler J."/>
            <person name="Chin C."/>
            <person name="Gnerre S."/>
            <person name="Grabherr M."/>
            <person name="Kleber M."/>
            <person name="Mauceli E."/>
            <person name="MacCallum I."/>
        </authorList>
    </citation>
    <scope>NUCLEOTIDE SEQUENCE [LARGE SCALE GENOMIC DNA]</scope>
    <source>
        <strain evidence="9">Rob3c / Tucson 14021-0248.25</strain>
    </source>
</reference>
<gene>
    <name evidence="8" type="primary">Dsec\GM26503</name>
    <name evidence="8" type="ORF">Dsec_GM26503</name>
</gene>
<dbReference type="Pfam" id="PF00014">
    <property type="entry name" value="Kunitz_BPTI"/>
    <property type="match status" value="2"/>
</dbReference>
<dbReference type="SMART" id="SM00131">
    <property type="entry name" value="KU"/>
    <property type="match status" value="2"/>
</dbReference>
<feature type="signal peptide" evidence="6">
    <location>
        <begin position="1"/>
        <end position="17"/>
    </location>
</feature>
<evidence type="ECO:0000256" key="5">
    <source>
        <dbReference type="ARBA" id="ARBA00023157"/>
    </source>
</evidence>
<keyword evidence="5" id="KW-1015">Disulfide bond</keyword>
<dbReference type="GO" id="GO:0005615">
    <property type="term" value="C:extracellular space"/>
    <property type="evidence" value="ECO:0007669"/>
    <property type="project" value="TreeGrafter"/>
</dbReference>
<dbReference type="HOGENOM" id="CLU_112937_0_0_1"/>
<dbReference type="Proteomes" id="UP000001292">
    <property type="component" value="Unassembled WGS sequence"/>
</dbReference>
<dbReference type="FunFam" id="4.10.410.10:FF:000102">
    <property type="entry name" value="CG42827-PC, CG42827-PD"/>
    <property type="match status" value="1"/>
</dbReference>
<dbReference type="SUPFAM" id="SSF57362">
    <property type="entry name" value="BPTI-like"/>
    <property type="match status" value="2"/>
</dbReference>
<keyword evidence="2" id="KW-0964">Secreted</keyword>
<comment type="subcellular location">
    <subcellularLocation>
        <location evidence="1">Secreted</location>
    </subcellularLocation>
</comment>
<keyword evidence="4" id="KW-0722">Serine protease inhibitor</keyword>
<feature type="domain" description="BPTI/Kunitz inhibitor" evidence="7">
    <location>
        <begin position="41"/>
        <end position="91"/>
    </location>
</feature>
<keyword evidence="9" id="KW-1185">Reference proteome</keyword>
<feature type="chain" id="PRO_5002808488" evidence="6">
    <location>
        <begin position="18"/>
        <end position="166"/>
    </location>
</feature>
<dbReference type="STRING" id="7238.B4HFE9"/>
<dbReference type="PROSITE" id="PS50279">
    <property type="entry name" value="BPTI_KUNITZ_2"/>
    <property type="match status" value="2"/>
</dbReference>
<dbReference type="MEROPS" id="I02.959"/>
<dbReference type="OMA" id="FHTKENC"/>
<dbReference type="InterPro" id="IPR002223">
    <property type="entry name" value="Kunitz_BPTI"/>
</dbReference>
<evidence type="ECO:0000313" key="8">
    <source>
        <dbReference type="EMBL" id="EDW43327.1"/>
    </source>
</evidence>
<evidence type="ECO:0000313" key="9">
    <source>
        <dbReference type="Proteomes" id="UP000001292"/>
    </source>
</evidence>
<organism evidence="9">
    <name type="scientific">Drosophila sechellia</name>
    <name type="common">Fruit fly</name>
    <dbReference type="NCBI Taxonomy" id="7238"/>
    <lineage>
        <taxon>Eukaryota</taxon>
        <taxon>Metazoa</taxon>
        <taxon>Ecdysozoa</taxon>
        <taxon>Arthropoda</taxon>
        <taxon>Hexapoda</taxon>
        <taxon>Insecta</taxon>
        <taxon>Pterygota</taxon>
        <taxon>Neoptera</taxon>
        <taxon>Endopterygota</taxon>
        <taxon>Diptera</taxon>
        <taxon>Brachycera</taxon>
        <taxon>Muscomorpha</taxon>
        <taxon>Ephydroidea</taxon>
        <taxon>Drosophilidae</taxon>
        <taxon>Drosophila</taxon>
        <taxon>Sophophora</taxon>
    </lineage>
</organism>
<proteinExistence type="predicted"/>
<keyword evidence="3" id="KW-0646">Protease inhibitor</keyword>
<dbReference type="GO" id="GO:0004867">
    <property type="term" value="F:serine-type endopeptidase inhibitor activity"/>
    <property type="evidence" value="ECO:0007669"/>
    <property type="project" value="UniProtKB-KW"/>
</dbReference>
<dbReference type="PANTHER" id="PTHR10083">
    <property type="entry name" value="KUNITZ-TYPE PROTEASE INHIBITOR-RELATED"/>
    <property type="match status" value="1"/>
</dbReference>
<dbReference type="CDD" id="cd00109">
    <property type="entry name" value="Kunitz-type"/>
    <property type="match status" value="2"/>
</dbReference>
<dbReference type="AlphaFoldDB" id="B4HFE9"/>
<dbReference type="PhylomeDB" id="B4HFE9"/>
<evidence type="ECO:0000256" key="3">
    <source>
        <dbReference type="ARBA" id="ARBA00022690"/>
    </source>
</evidence>
<dbReference type="PRINTS" id="PR00759">
    <property type="entry name" value="BASICPTASE"/>
</dbReference>
<keyword evidence="6" id="KW-0732">Signal</keyword>
<evidence type="ECO:0000256" key="6">
    <source>
        <dbReference type="SAM" id="SignalP"/>
    </source>
</evidence>
<dbReference type="Gene3D" id="4.10.410.10">
    <property type="entry name" value="Pancreatic trypsin inhibitor Kunitz domain"/>
    <property type="match status" value="2"/>
</dbReference>
<accession>B4HFE9</accession>